<keyword evidence="2" id="KW-0812">Transmembrane</keyword>
<feature type="compositionally biased region" description="Low complexity" evidence="1">
    <location>
        <begin position="112"/>
        <end position="158"/>
    </location>
</feature>
<dbReference type="EMBL" id="JZDQ02000054">
    <property type="protein sequence ID" value="OIJ23810.1"/>
    <property type="molecule type" value="Genomic_DNA"/>
</dbReference>
<sequence length="158" mass="15606">MQSKQVAVAGILTGAVMTGLGVIVLLAGLAEADRPDRDPVTGYEDVGNPYPDVDPLPSLPPSGASERPDTGSSTGWGGSEADPGETYGPRGSGPTETASPGGTRAPREPEAPAESAGPTPTSGPTGTAEPEPSSDPTASADPTSDPTPTETATPTTEP</sequence>
<dbReference type="AlphaFoldDB" id="A0A1J4MX08"/>
<keyword evidence="2" id="KW-0472">Membrane</keyword>
<dbReference type="OrthoDB" id="3789388at2"/>
<reference evidence="3" key="1">
    <citation type="submission" date="2016-10" db="EMBL/GenBank/DDBJ databases">
        <title>Draft Genome Sequence of Nocardioides luteus Strain BAFB, an Alkane-Degrading Bacterium Isolated from JP-7 Polluted Soil.</title>
        <authorList>
            <person name="Brown L."/>
            <person name="Ruiz O.N."/>
            <person name="Gunasekera T."/>
        </authorList>
    </citation>
    <scope>NUCLEOTIDE SEQUENCE [LARGE SCALE GENOMIC DNA]</scope>
    <source>
        <strain evidence="3">BAFB</strain>
    </source>
</reference>
<protein>
    <submittedName>
        <fullName evidence="3">Uncharacterized protein</fullName>
    </submittedName>
</protein>
<dbReference type="RefSeq" id="WP_045547788.1">
    <property type="nucleotide sequence ID" value="NZ_JZDQ02000054.1"/>
</dbReference>
<keyword evidence="2" id="KW-1133">Transmembrane helix</keyword>
<name>A0A1J4MX08_9ACTN</name>
<proteinExistence type="predicted"/>
<feature type="transmembrane region" description="Helical" evidence="2">
    <location>
        <begin position="6"/>
        <end position="29"/>
    </location>
</feature>
<evidence type="ECO:0000313" key="4">
    <source>
        <dbReference type="Proteomes" id="UP000033772"/>
    </source>
</evidence>
<gene>
    <name evidence="3" type="ORF">UG56_026145</name>
</gene>
<evidence type="ECO:0000256" key="1">
    <source>
        <dbReference type="SAM" id="MobiDB-lite"/>
    </source>
</evidence>
<keyword evidence="4" id="KW-1185">Reference proteome</keyword>
<dbReference type="STRING" id="1844.UG56_026145"/>
<evidence type="ECO:0000313" key="3">
    <source>
        <dbReference type="EMBL" id="OIJ23810.1"/>
    </source>
</evidence>
<accession>A0A1J4MX08</accession>
<dbReference type="Proteomes" id="UP000033772">
    <property type="component" value="Unassembled WGS sequence"/>
</dbReference>
<comment type="caution">
    <text evidence="3">The sequence shown here is derived from an EMBL/GenBank/DDBJ whole genome shotgun (WGS) entry which is preliminary data.</text>
</comment>
<organism evidence="3 4">
    <name type="scientific">Nocardioides luteus</name>
    <dbReference type="NCBI Taxonomy" id="1844"/>
    <lineage>
        <taxon>Bacteria</taxon>
        <taxon>Bacillati</taxon>
        <taxon>Actinomycetota</taxon>
        <taxon>Actinomycetes</taxon>
        <taxon>Propionibacteriales</taxon>
        <taxon>Nocardioidaceae</taxon>
        <taxon>Nocardioides</taxon>
    </lineage>
</organism>
<feature type="region of interest" description="Disordered" evidence="1">
    <location>
        <begin position="30"/>
        <end position="158"/>
    </location>
</feature>
<evidence type="ECO:0000256" key="2">
    <source>
        <dbReference type="SAM" id="Phobius"/>
    </source>
</evidence>